<feature type="domain" description="Ig-like" evidence="17">
    <location>
        <begin position="1899"/>
        <end position="1990"/>
    </location>
</feature>
<dbReference type="FunFam" id="2.60.40.10:FF:000537">
    <property type="entry name" value="immunoglobulin superfamily member 10"/>
    <property type="match status" value="1"/>
</dbReference>
<feature type="domain" description="Ig-like" evidence="17">
    <location>
        <begin position="2295"/>
        <end position="2383"/>
    </location>
</feature>
<proteinExistence type="predicted"/>
<evidence type="ECO:0000256" key="10">
    <source>
        <dbReference type="ARBA" id="ARBA00022989"/>
    </source>
</evidence>
<comment type="caution">
    <text evidence="18">The sequence shown here is derived from an EMBL/GenBank/DDBJ whole genome shotgun (WGS) entry which is preliminary data.</text>
</comment>
<dbReference type="FunFam" id="2.60.40.10:FF:000032">
    <property type="entry name" value="palladin isoform X1"/>
    <property type="match status" value="1"/>
</dbReference>
<feature type="domain" description="Ig-like" evidence="17">
    <location>
        <begin position="2586"/>
        <end position="2672"/>
    </location>
</feature>
<protein>
    <recommendedName>
        <fullName evidence="17">Ig-like domain-containing protein</fullName>
    </recommendedName>
</protein>
<dbReference type="PANTHER" id="PTHR12231">
    <property type="entry name" value="CTX-RELATED TYPE I TRANSMEMBRANE PROTEIN"/>
    <property type="match status" value="1"/>
</dbReference>
<keyword evidence="5" id="KW-0964">Secreted</keyword>
<dbReference type="FunFam" id="2.60.40.10:FF:000076">
    <property type="entry name" value="Leucine-rich repeat and Ig domain-containing 4"/>
    <property type="match status" value="1"/>
</dbReference>
<dbReference type="InterPro" id="IPR003598">
    <property type="entry name" value="Ig_sub2"/>
</dbReference>
<dbReference type="InterPro" id="IPR001611">
    <property type="entry name" value="Leu-rich_rpt"/>
</dbReference>
<feature type="chain" id="PRO_5043483718" description="Ig-like domain-containing protein" evidence="16">
    <location>
        <begin position="31"/>
        <end position="2777"/>
    </location>
</feature>
<dbReference type="Proteomes" id="UP001181693">
    <property type="component" value="Unassembled WGS sequence"/>
</dbReference>
<keyword evidence="4" id="KW-1003">Cell membrane</keyword>
<dbReference type="SMART" id="SM00082">
    <property type="entry name" value="LRRCT"/>
    <property type="match status" value="1"/>
</dbReference>
<dbReference type="InterPro" id="IPR013098">
    <property type="entry name" value="Ig_I-set"/>
</dbReference>
<feature type="compositionally biased region" description="Basic residues" evidence="15">
    <location>
        <begin position="1552"/>
        <end position="1574"/>
    </location>
</feature>
<evidence type="ECO:0000256" key="4">
    <source>
        <dbReference type="ARBA" id="ARBA00022475"/>
    </source>
</evidence>
<dbReference type="CDD" id="cd00096">
    <property type="entry name" value="Ig"/>
    <property type="match status" value="1"/>
</dbReference>
<evidence type="ECO:0000313" key="19">
    <source>
        <dbReference type="Proteomes" id="UP001181693"/>
    </source>
</evidence>
<feature type="domain" description="Ig-like" evidence="17">
    <location>
        <begin position="569"/>
        <end position="666"/>
    </location>
</feature>
<evidence type="ECO:0000313" key="18">
    <source>
        <dbReference type="EMBL" id="DBA26092.1"/>
    </source>
</evidence>
<feature type="signal peptide" evidence="16">
    <location>
        <begin position="1"/>
        <end position="30"/>
    </location>
</feature>
<feature type="compositionally biased region" description="Polar residues" evidence="15">
    <location>
        <begin position="1023"/>
        <end position="1041"/>
    </location>
</feature>
<evidence type="ECO:0000256" key="11">
    <source>
        <dbReference type="ARBA" id="ARBA00023136"/>
    </source>
</evidence>
<dbReference type="InterPro" id="IPR003599">
    <property type="entry name" value="Ig_sub"/>
</dbReference>
<keyword evidence="14" id="KW-0393">Immunoglobulin domain</keyword>
<evidence type="ECO:0000256" key="7">
    <source>
        <dbReference type="ARBA" id="ARBA00022692"/>
    </source>
</evidence>
<evidence type="ECO:0000256" key="13">
    <source>
        <dbReference type="ARBA" id="ARBA00023180"/>
    </source>
</evidence>
<dbReference type="EMBL" id="DYDO01000004">
    <property type="protein sequence ID" value="DBA26092.1"/>
    <property type="molecule type" value="Genomic_DNA"/>
</dbReference>
<dbReference type="SMART" id="SM00408">
    <property type="entry name" value="IGc2"/>
    <property type="match status" value="12"/>
</dbReference>
<organism evidence="18 19">
    <name type="scientific">Pyxicephalus adspersus</name>
    <name type="common">African bullfrog</name>
    <dbReference type="NCBI Taxonomy" id="30357"/>
    <lineage>
        <taxon>Eukaryota</taxon>
        <taxon>Metazoa</taxon>
        <taxon>Chordata</taxon>
        <taxon>Craniata</taxon>
        <taxon>Vertebrata</taxon>
        <taxon>Euteleostomi</taxon>
        <taxon>Amphibia</taxon>
        <taxon>Batrachia</taxon>
        <taxon>Anura</taxon>
        <taxon>Neobatrachia</taxon>
        <taxon>Ranoidea</taxon>
        <taxon>Pyxicephalidae</taxon>
        <taxon>Pyxicephalinae</taxon>
        <taxon>Pyxicephalus</taxon>
    </lineage>
</organism>
<feature type="region of interest" description="Disordered" evidence="15">
    <location>
        <begin position="1768"/>
        <end position="1806"/>
    </location>
</feature>
<dbReference type="GO" id="GO:0005576">
    <property type="term" value="C:extracellular region"/>
    <property type="evidence" value="ECO:0007669"/>
    <property type="project" value="UniProtKB-SubCell"/>
</dbReference>
<name>A0AAV3ATW7_PYXAD</name>
<evidence type="ECO:0000256" key="6">
    <source>
        <dbReference type="ARBA" id="ARBA00022614"/>
    </source>
</evidence>
<evidence type="ECO:0000256" key="14">
    <source>
        <dbReference type="ARBA" id="ARBA00023319"/>
    </source>
</evidence>
<dbReference type="FunFam" id="2.60.40.10:FF:001188">
    <property type="entry name" value="Immunoglobulin superfamily member 10"/>
    <property type="match status" value="1"/>
</dbReference>
<feature type="domain" description="Ig-like" evidence="17">
    <location>
        <begin position="1802"/>
        <end position="1893"/>
    </location>
</feature>
<feature type="region of interest" description="Disordered" evidence="15">
    <location>
        <begin position="1023"/>
        <end position="1054"/>
    </location>
</feature>
<keyword evidence="11" id="KW-0472">Membrane</keyword>
<sequence length="2777" mass="307558">MMQTTGQRHSCLPGYLFIFLILVLPGSSWGCPKPCACYVKTEVHCTFRYLHAIPKQIQADVERINLGYNSIIRLTETDFSGLQKLELLMLHSNEIQTIHEDAFNDLSSLQVLKMSYNKVKTLHRNTFRGLKSLVRLHMDHKKLEFLAPESFYGLTSLKLVHLEGNVLRQLHTDTFVTLRYIQIFKTSSIKHISLSDNLLSTLPKEMFLYLNELEGIYLHGNPWSCDCNLLWLAEWGPQSKELIKCKKDRSGQQCPLCSTPQKNKGKSLNELTSEDLTCAKPTIGNIYKLKNVTTPEDGSFTVISAKDFVAPMGSLILNMTDQSGNEANLACNVQRPTKMSQITLDRKEEYTIMRTTFSSFLVCNIDYDHIQKLWGILAMYSDSPMKLKRDLLLTKTPFISYKYKQLGSGDDVFTDIEADLRAEPNWLMQDIVTLQLDRSATTLSMLHIQYLTDVYVTLPNSVHNPVKNSWVMINKSNTTQTEYVAIIGGTVELNCQVDGEPTPNIEWVLPDGSKIRAPYLSEEGRITITRDGKFTLKPADSFDTGVYHCIATNYAEADVLTFRITVVSADVEEEAVNGVELSVTNGDVMYLPCGSNGVPDASVSWILPDHSVLQETSRNKVIFPNGTLKIERMTQRDRGHFRCIAANQYGLDILTHKVFVNEKKLEFTNKKIQLDQTENETDEGSGTEEVKENNYLATGKVITHRRFPTRRINTKPNGQGNLNSKVHSRNRINQRFRGYRRQFTQNTRRIDPQRWTEILAKTKKGSLNTMTAPEVTTGVPHMTSKEATTSPLLKSFPLTSAENLEGERQDISTAFYSLTETPKIMITRPPTTSSFSYTTTHEAITASPIAASDLHTATQHNIIKPTIRDNELQVTTHDISSSITTSGYLNNLSNDVVTSPPLEISYITTKSPDTITNPAMLSYALPTGNAVRDETTTSSFLLNSFENVLVTSQSIDNSSYIAMSTTQSPLGATNMKIVTEPGPSSMHTSTTTNIQTTSKQDSSNLHISVTTQNTKSNIAQQTITFTPKTENAASEQGSEKLTNSKDSKSFQPSVYSTRISQYPERKNELEKENVFSIDSSTKSTTKLLISQTDIGPIYIHSTQKIITPKLSAGSTIISHQQIQIVKDVTPLMPTQRRYGRKRIPGRRRIVRPGRYQNIKIHQFGKFGRPGLKELSTATTPHAIVSDTSEQNQLPYSLESSSTYVSLPTEQSNIRALEADHEEETTTQANSGIKYSDLSKSIDTMSSHTITNTVSKEITLSMLTPDSTHMAITHTQAVTTDIPTRLSFTESEVLLKTTSAQVTTRPRVTSKVIRRKIPWHRFFGNSQINQREILRKLRKNYNVISVNTTHTPASSIPLPKKATTVTSAQPTASSSSTFPATSLVITESKRPQYSKSVNAIKSVVYSNIPGIVTSSTVQSTAPTASTSAINFVTSHTTPTSVFSTSSQTKAISEPTISTPVTTPLHLSSLSPELANVYSSSIKSVTDVVYQAKPGHTKIVIPTTSFSKSWSKSYSTSTLANTTPKDVKFFSPKGDMSTTITPVTSAFVDSTTKRLLRRKRPRKKHPYSIFTHHNHQKSSTSSKKPATSQEETTKSYKITSPSDFSSKTVTEAHMLTTNNDSPLTSVRRHFLTSTSKAPRLFLQPSPMLNDTKTSPNQNVEPSDNNFASTFDQVLNHKKSKYTTVNTSKPKVTTLNQKDMITSTVYPLSVTARIISSLTDPSPILGPTITQPTVVSGKKVSTTNVIIKPDLKTSERKVHIIAHIPGVLKKPVQLNPSSPTAEETDKKTSINKMEGGPSSNDHSKPRITGGKTASFTVLAHSDAFIPCEATGNPTPTILWTKVSSGTFVSKTRRGNRMEVFPNGTLAISSVGVQDRGQYLCVATNQYGSDRLLITLSVITYPPRILQGKSREITVHSGSAITLKCQAEGRPFPTITWILANETIASEKSAHNHKVFVQSDGTLIITEVSIYDRGIYKCLATNIAGADTFTAKVQVIAAPPVILEDKRQTVLALSGENVKLHCSAKGNPQPSVHWVAFDGTKVKPLQYVNPKLFLFSNGTLYMRNVEPTDSGNYECIATSSTGSERRVVSLRVEQTERIPKIFHASPKSTEIIYGDKLMLNCSATGEPTPRILWRLPSKAVVDQWHRMGSRIQVHPNGSLIVQYVNEKDAGDYVCVARNKMGDDVILMKVSITMKPAKIIQKQHFTKEVPYGKDFKVDCKALGSPSPEISWTLPDGTVINNVLQADDSGRRVRRYVLFDNGTLYLNKVGMAEEGDYTCYAENTLGRDEMKVHITVVTAAPRIKVNTGTKFRARAGGQVVLDCEAIGEPKPKIFWLLPSSDMIATSHDRYLLHENGSLTINHVKLLDAGEYMCVARNPAGDDTKLLKLDVLSTPPVINGLYTNKTIIKDSALKHSRKLIHCSAEGAPPLQIMWIMPDNIYLTAPYHGSRITVHRNGTLEIRNVRPSDTAEFTCVARNDGGESMLVVQLEVMEVLRRPVFKNPFNEKLIAKPGKMAILNCFADGIPTPEIMWLLPNGSRFVSGQKFSKYHAGTNGTLIIYSPTKDDAGKYRCAARNKVGYIEKLIILEVGQKPNILTHPRGPIKAIIGDTLSLHCLSDGIPRPSVIWTLPSGYVIDRPQFSGKYMLLENGTLVIQETNIHDRGNYLCKVKNNAGESSISVPVMIIAYPPRITSKAPQNIHTRAGSSVHLNCVAIGIPKPEITWELPDSSVLTTASKGRPMGTELLHPQGTLVVQNPRRSDSGMYKCVARNALGMDSSSTYLKVI</sequence>
<keyword evidence="9" id="KW-0677">Repeat</keyword>
<evidence type="ECO:0000256" key="3">
    <source>
        <dbReference type="ARBA" id="ARBA00004613"/>
    </source>
</evidence>
<dbReference type="SMART" id="SM00369">
    <property type="entry name" value="LRR_TYP"/>
    <property type="match status" value="5"/>
</dbReference>
<keyword evidence="6" id="KW-0433">Leucine-rich repeat</keyword>
<comment type="subcellular location">
    <subcellularLocation>
        <location evidence="2">Cell membrane</location>
    </subcellularLocation>
    <subcellularLocation>
        <location evidence="1">Membrane</location>
        <topology evidence="1">Single-pass membrane protein</topology>
    </subcellularLocation>
    <subcellularLocation>
        <location evidence="3">Secreted</location>
    </subcellularLocation>
</comment>
<evidence type="ECO:0000256" key="1">
    <source>
        <dbReference type="ARBA" id="ARBA00004167"/>
    </source>
</evidence>
<keyword evidence="13" id="KW-0325">Glycoprotein</keyword>
<dbReference type="SMART" id="SM00409">
    <property type="entry name" value="IG"/>
    <property type="match status" value="12"/>
</dbReference>
<dbReference type="FunFam" id="2.60.40.10:FF:000005">
    <property type="entry name" value="Neuronal cell adhesion molecule"/>
    <property type="match status" value="1"/>
</dbReference>
<evidence type="ECO:0000256" key="5">
    <source>
        <dbReference type="ARBA" id="ARBA00022525"/>
    </source>
</evidence>
<evidence type="ECO:0000256" key="9">
    <source>
        <dbReference type="ARBA" id="ARBA00022737"/>
    </source>
</evidence>
<dbReference type="PROSITE" id="PS50835">
    <property type="entry name" value="IG_LIKE"/>
    <property type="match status" value="12"/>
</dbReference>
<dbReference type="InterPro" id="IPR000483">
    <property type="entry name" value="Cys-rich_flank_reg_C"/>
</dbReference>
<accession>A0AAV3ATW7</accession>
<keyword evidence="12" id="KW-1015">Disulfide bond</keyword>
<dbReference type="GO" id="GO:0005886">
    <property type="term" value="C:plasma membrane"/>
    <property type="evidence" value="ECO:0007669"/>
    <property type="project" value="UniProtKB-SubCell"/>
</dbReference>
<feature type="domain" description="Ig-like" evidence="17">
    <location>
        <begin position="2682"/>
        <end position="2775"/>
    </location>
</feature>
<keyword evidence="10" id="KW-1133">Transmembrane helix</keyword>
<feature type="domain" description="Ig-like" evidence="17">
    <location>
        <begin position="2191"/>
        <end position="2289"/>
    </location>
</feature>
<feature type="region of interest" description="Disordered" evidence="15">
    <location>
        <begin position="1549"/>
        <end position="1601"/>
    </location>
</feature>
<feature type="compositionally biased region" description="Low complexity" evidence="15">
    <location>
        <begin position="988"/>
        <end position="997"/>
    </location>
</feature>
<feature type="region of interest" description="Disordered" evidence="15">
    <location>
        <begin position="983"/>
        <end position="1003"/>
    </location>
</feature>
<keyword evidence="7" id="KW-0812">Transmembrane</keyword>
<dbReference type="Gene3D" id="2.60.40.10">
    <property type="entry name" value="Immunoglobulins"/>
    <property type="match status" value="12"/>
</dbReference>
<dbReference type="FunFam" id="2.60.40.10:FF:001377">
    <property type="entry name" value="Matrix remodeling associated 5"/>
    <property type="match status" value="1"/>
</dbReference>
<dbReference type="InterPro" id="IPR003591">
    <property type="entry name" value="Leu-rich_rpt_typical-subtyp"/>
</dbReference>
<dbReference type="SUPFAM" id="SSF52058">
    <property type="entry name" value="L domain-like"/>
    <property type="match status" value="1"/>
</dbReference>
<dbReference type="Pfam" id="PF07679">
    <property type="entry name" value="I-set"/>
    <property type="match status" value="7"/>
</dbReference>
<feature type="domain" description="Ig-like" evidence="17">
    <location>
        <begin position="459"/>
        <end position="565"/>
    </location>
</feature>
<evidence type="ECO:0000256" key="8">
    <source>
        <dbReference type="ARBA" id="ARBA00022729"/>
    </source>
</evidence>
<dbReference type="InterPro" id="IPR007110">
    <property type="entry name" value="Ig-like_dom"/>
</dbReference>
<dbReference type="Pfam" id="PF13927">
    <property type="entry name" value="Ig_3"/>
    <property type="match status" value="5"/>
</dbReference>
<dbReference type="Gene3D" id="3.80.10.10">
    <property type="entry name" value="Ribonuclease Inhibitor"/>
    <property type="match status" value="2"/>
</dbReference>
<dbReference type="InterPro" id="IPR036179">
    <property type="entry name" value="Ig-like_dom_sf"/>
</dbReference>
<keyword evidence="8 16" id="KW-0732">Signal</keyword>
<evidence type="ECO:0000259" key="17">
    <source>
        <dbReference type="PROSITE" id="PS50835"/>
    </source>
</evidence>
<reference evidence="18" key="1">
    <citation type="thesis" date="2020" institute="ProQuest LLC" country="789 East Eisenhower Parkway, Ann Arbor, MI, USA">
        <title>Comparative Genomics and Chromosome Evolution.</title>
        <authorList>
            <person name="Mudd A.B."/>
        </authorList>
    </citation>
    <scope>NUCLEOTIDE SEQUENCE</scope>
    <source>
        <strain evidence="18">1538</strain>
        <tissue evidence="18">Blood</tissue>
    </source>
</reference>
<feature type="domain" description="Ig-like" evidence="17">
    <location>
        <begin position="1995"/>
        <end position="2085"/>
    </location>
</feature>
<dbReference type="FunFam" id="2.60.40.10:FF:001373">
    <property type="entry name" value="Immunoglobulin superfamily member 10"/>
    <property type="match status" value="1"/>
</dbReference>
<evidence type="ECO:0000256" key="12">
    <source>
        <dbReference type="ARBA" id="ARBA00023157"/>
    </source>
</evidence>
<feature type="domain" description="Ig-like" evidence="17">
    <location>
        <begin position="2095"/>
        <end position="2188"/>
    </location>
</feature>
<dbReference type="InterPro" id="IPR032675">
    <property type="entry name" value="LRR_dom_sf"/>
</dbReference>
<dbReference type="PANTHER" id="PTHR12231:SF261">
    <property type="entry name" value="IG-LIKE DOMAIN-CONTAINING PROTEIN"/>
    <property type="match status" value="1"/>
</dbReference>
<dbReference type="SUPFAM" id="SSF48726">
    <property type="entry name" value="Immunoglobulin"/>
    <property type="match status" value="12"/>
</dbReference>
<dbReference type="Pfam" id="PF13855">
    <property type="entry name" value="LRR_8"/>
    <property type="match status" value="1"/>
</dbReference>
<evidence type="ECO:0000256" key="2">
    <source>
        <dbReference type="ARBA" id="ARBA00004236"/>
    </source>
</evidence>
<gene>
    <name evidence="18" type="ORF">GDO54_010391</name>
</gene>
<feature type="compositionally biased region" description="Polar residues" evidence="15">
    <location>
        <begin position="1583"/>
        <end position="1601"/>
    </location>
</feature>
<dbReference type="InterPro" id="IPR013783">
    <property type="entry name" value="Ig-like_fold"/>
</dbReference>
<evidence type="ECO:0000256" key="16">
    <source>
        <dbReference type="SAM" id="SignalP"/>
    </source>
</evidence>
<dbReference type="FunFam" id="2.60.40.10:FF:000621">
    <property type="entry name" value="Immunoglobulin superfamily member 10"/>
    <property type="match status" value="1"/>
</dbReference>
<feature type="domain" description="Ig-like" evidence="17">
    <location>
        <begin position="2388"/>
        <end position="2485"/>
    </location>
</feature>
<dbReference type="InterPro" id="IPR051170">
    <property type="entry name" value="Neural/epithelial_adhesion"/>
</dbReference>
<feature type="domain" description="Ig-like" evidence="17">
    <location>
        <begin position="2491"/>
        <end position="2569"/>
    </location>
</feature>
<keyword evidence="19" id="KW-1185">Reference proteome</keyword>
<dbReference type="FunFam" id="3.80.10.10:FF:000103">
    <property type="entry name" value="Immunoglobulin superfamily member 10"/>
    <property type="match status" value="1"/>
</dbReference>
<evidence type="ECO:0000256" key="15">
    <source>
        <dbReference type="SAM" id="MobiDB-lite"/>
    </source>
</evidence>